<protein>
    <submittedName>
        <fullName evidence="4">Fe-S cluster assembly protein SufD</fullName>
    </submittedName>
</protein>
<feature type="domain" description="SUF system FeS cluster assembly SufBD core" evidence="2">
    <location>
        <begin position="176"/>
        <end position="409"/>
    </location>
</feature>
<evidence type="ECO:0000259" key="3">
    <source>
        <dbReference type="Pfam" id="PF19295"/>
    </source>
</evidence>
<dbReference type="InterPro" id="IPR000825">
    <property type="entry name" value="SUF_FeS_clus_asmbl_SufBD_core"/>
</dbReference>
<dbReference type="AlphaFoldDB" id="A0AB39HP41"/>
<dbReference type="GO" id="GO:0016226">
    <property type="term" value="P:iron-sulfur cluster assembly"/>
    <property type="evidence" value="ECO:0007669"/>
    <property type="project" value="InterPro"/>
</dbReference>
<dbReference type="EMBL" id="CP162599">
    <property type="protein sequence ID" value="XDK31806.1"/>
    <property type="molecule type" value="Genomic_DNA"/>
</dbReference>
<dbReference type="RefSeq" id="WP_368652530.1">
    <property type="nucleotide sequence ID" value="NZ_CP162599.1"/>
</dbReference>
<dbReference type="Pfam" id="PF19295">
    <property type="entry name" value="SufBD_N"/>
    <property type="match status" value="1"/>
</dbReference>
<proteinExistence type="inferred from homology"/>
<name>A0AB39HP41_9BACI</name>
<evidence type="ECO:0000259" key="2">
    <source>
        <dbReference type="Pfam" id="PF01458"/>
    </source>
</evidence>
<dbReference type="InterPro" id="IPR045595">
    <property type="entry name" value="SufBD_N"/>
</dbReference>
<organism evidence="4">
    <name type="scientific">Ornithinibacillus sp. 4-3</name>
    <dbReference type="NCBI Taxonomy" id="3231488"/>
    <lineage>
        <taxon>Bacteria</taxon>
        <taxon>Bacillati</taxon>
        <taxon>Bacillota</taxon>
        <taxon>Bacilli</taxon>
        <taxon>Bacillales</taxon>
        <taxon>Bacillaceae</taxon>
        <taxon>Ornithinibacillus</taxon>
    </lineage>
</organism>
<reference evidence="4" key="1">
    <citation type="submission" date="2024-07" db="EMBL/GenBank/DDBJ databases">
        <title>Halotolerant mesophilic bacterium Ornithinibacillus sp. 4-3, sp. nov., isolated from soil.</title>
        <authorList>
            <person name="Sidarenka A.V."/>
            <person name="Guliayeva D.E."/>
            <person name="Leanovich S.I."/>
            <person name="Hileuskaya K.S."/>
            <person name="Akhremchuk A.E."/>
            <person name="Sikolenko M.A."/>
            <person name="Valentovich L.N."/>
        </authorList>
    </citation>
    <scope>NUCLEOTIDE SEQUENCE</scope>
    <source>
        <strain evidence="4">4-3</strain>
    </source>
</reference>
<dbReference type="Pfam" id="PF01458">
    <property type="entry name" value="SUFBD_core"/>
    <property type="match status" value="1"/>
</dbReference>
<dbReference type="InterPro" id="IPR037284">
    <property type="entry name" value="SUF_FeS_clus_asmbl_SufBD_sf"/>
</dbReference>
<dbReference type="NCBIfam" id="TIGR01981">
    <property type="entry name" value="sufD"/>
    <property type="match status" value="1"/>
</dbReference>
<evidence type="ECO:0000256" key="1">
    <source>
        <dbReference type="ARBA" id="ARBA00043967"/>
    </source>
</evidence>
<dbReference type="InterPro" id="IPR011542">
    <property type="entry name" value="SUF_FeS_clus_asmbl_SufD"/>
</dbReference>
<accession>A0AB39HP41</accession>
<feature type="domain" description="SUF system FeS cluster assembly SufBD N-terminal" evidence="3">
    <location>
        <begin position="21"/>
        <end position="172"/>
    </location>
</feature>
<dbReference type="PANTHER" id="PTHR30508">
    <property type="entry name" value="FES CLUSTER ASSEMBLY PROTEIN SUF"/>
    <property type="match status" value="1"/>
</dbReference>
<evidence type="ECO:0000313" key="4">
    <source>
        <dbReference type="EMBL" id="XDK31806.1"/>
    </source>
</evidence>
<dbReference type="PANTHER" id="PTHR30508:SF1">
    <property type="entry name" value="UPF0051 PROTEIN ABCI8, CHLOROPLASTIC-RELATED"/>
    <property type="match status" value="1"/>
</dbReference>
<dbReference type="SUPFAM" id="SSF101960">
    <property type="entry name" value="Stabilizer of iron transporter SufD"/>
    <property type="match status" value="1"/>
</dbReference>
<sequence>MTVSTAFPYDKEYIEQFSKDKNEPDWMKSFRLDALEQASKLELPKPDKTNISRWDFTSFKHTAEGETISCLHEIPTELQDYVDAEKFPENLIIQRNQSVAYASLSEELKNQGVIFTDIFTAIRDHADLVKKYYMTDAVSVNEHKLTALHSALMNGGVFVYIPKNVQVEQPIQTIFWQEDEEVALFNHVLVVADENSSVTYIENYFSNNKETKTVSNVVAEVIAEDNAKILFGAVDNFAAGTTTYINRRGIAKDHATIDWALGQMNDGNTVSENITHLVGDHSVCHANTVTIGSGEQLQNFTTKTHHFGKDTDGQILQRGVMKDRTASIFNAIGKIEKGATRSNGVQESRILMLSEKARGDANPILLIDEDDVTAGHAASVGRVDEIQMYYLMSRGITKAQAEQLIIHGFLEPVVNQLSVEAVQNQFRHLIERKIG</sequence>
<dbReference type="InterPro" id="IPR055346">
    <property type="entry name" value="Fe-S_cluster_assembly_SufBD"/>
</dbReference>
<gene>
    <name evidence="4" type="primary">sufD</name>
    <name evidence="4" type="ORF">AB4Y30_12315</name>
</gene>
<comment type="similarity">
    <text evidence="1">Belongs to the iron-sulfur cluster assembly SufBD family.</text>
</comment>